<evidence type="ECO:0000313" key="1">
    <source>
        <dbReference type="EMBL" id="MBW4464672.1"/>
    </source>
</evidence>
<proteinExistence type="predicted"/>
<dbReference type="EMBL" id="JAHHHV010000018">
    <property type="protein sequence ID" value="MBW4464672.1"/>
    <property type="molecule type" value="Genomic_DNA"/>
</dbReference>
<name>A0A951U4P8_9CYAN</name>
<gene>
    <name evidence="1" type="ORF">KME07_04435</name>
</gene>
<dbReference type="AlphaFoldDB" id="A0A951U4P8"/>
<protein>
    <submittedName>
        <fullName evidence="1">Uncharacterized protein</fullName>
    </submittedName>
</protein>
<evidence type="ECO:0000313" key="2">
    <source>
        <dbReference type="Proteomes" id="UP000707356"/>
    </source>
</evidence>
<dbReference type="Proteomes" id="UP000707356">
    <property type="component" value="Unassembled WGS sequence"/>
</dbReference>
<comment type="caution">
    <text evidence="1">The sequence shown here is derived from an EMBL/GenBank/DDBJ whole genome shotgun (WGS) entry which is preliminary data.</text>
</comment>
<accession>A0A951U4P8</accession>
<organism evidence="1 2">
    <name type="scientific">Pegethrix bostrychoides GSE-TBD4-15B</name>
    <dbReference type="NCBI Taxonomy" id="2839662"/>
    <lineage>
        <taxon>Bacteria</taxon>
        <taxon>Bacillati</taxon>
        <taxon>Cyanobacteriota</taxon>
        <taxon>Cyanophyceae</taxon>
        <taxon>Oculatellales</taxon>
        <taxon>Oculatellaceae</taxon>
        <taxon>Pegethrix</taxon>
    </lineage>
</organism>
<reference evidence="1" key="1">
    <citation type="submission" date="2021-05" db="EMBL/GenBank/DDBJ databases">
        <authorList>
            <person name="Pietrasiak N."/>
            <person name="Ward R."/>
            <person name="Stajich J.E."/>
            <person name="Kurbessoian T."/>
        </authorList>
    </citation>
    <scope>NUCLEOTIDE SEQUENCE</scope>
    <source>
        <strain evidence="1">GSE-TBD4-15B</strain>
    </source>
</reference>
<reference evidence="1" key="2">
    <citation type="journal article" date="2022" name="Microbiol. Resour. Announc.">
        <title>Metagenome Sequencing to Explore Phylogenomics of Terrestrial Cyanobacteria.</title>
        <authorList>
            <person name="Ward R.D."/>
            <person name="Stajich J.E."/>
            <person name="Johansen J.R."/>
            <person name="Huntemann M."/>
            <person name="Clum A."/>
            <person name="Foster B."/>
            <person name="Foster B."/>
            <person name="Roux S."/>
            <person name="Palaniappan K."/>
            <person name="Varghese N."/>
            <person name="Mukherjee S."/>
            <person name="Reddy T.B.K."/>
            <person name="Daum C."/>
            <person name="Copeland A."/>
            <person name="Chen I.A."/>
            <person name="Ivanova N.N."/>
            <person name="Kyrpides N.C."/>
            <person name="Shapiro N."/>
            <person name="Eloe-Fadrosh E.A."/>
            <person name="Pietrasiak N."/>
        </authorList>
    </citation>
    <scope>NUCLEOTIDE SEQUENCE</scope>
    <source>
        <strain evidence="1">GSE-TBD4-15B</strain>
    </source>
</reference>
<sequence length="93" mass="10047">MIADTMTAANKAMSNGTFSQFTFNQSLILAEVLACKLRTSCSIEEVLDQVDGDAELSEEAVEFLSLHDDEPEDALLGLILALILRCHSAKSAD</sequence>